<feature type="region of interest" description="Disordered" evidence="4">
    <location>
        <begin position="583"/>
        <end position="624"/>
    </location>
</feature>
<evidence type="ECO:0000313" key="6">
    <source>
        <dbReference type="Proteomes" id="UP000677803"/>
    </source>
</evidence>
<dbReference type="OrthoDB" id="8044756at2759"/>
<proteinExistence type="predicted"/>
<dbReference type="GO" id="GO:0046872">
    <property type="term" value="F:metal ion binding"/>
    <property type="evidence" value="ECO:0007669"/>
    <property type="project" value="UniProtKB-KW"/>
</dbReference>
<evidence type="ECO:0000256" key="4">
    <source>
        <dbReference type="SAM" id="MobiDB-lite"/>
    </source>
</evidence>
<evidence type="ECO:0000256" key="1">
    <source>
        <dbReference type="ARBA" id="ARBA00022723"/>
    </source>
</evidence>
<gene>
    <name evidence="5" type="ORF">MMEN_LOCUS14299</name>
</gene>
<protein>
    <submittedName>
        <fullName evidence="5">(Atlantic silverside) hypothetical protein</fullName>
    </submittedName>
</protein>
<organism evidence="5 6">
    <name type="scientific">Menidia menidia</name>
    <name type="common">Atlantic silverside</name>
    <dbReference type="NCBI Taxonomy" id="238744"/>
    <lineage>
        <taxon>Eukaryota</taxon>
        <taxon>Metazoa</taxon>
        <taxon>Chordata</taxon>
        <taxon>Craniata</taxon>
        <taxon>Vertebrata</taxon>
        <taxon>Euteleostomi</taxon>
        <taxon>Actinopterygii</taxon>
        <taxon>Neopterygii</taxon>
        <taxon>Teleostei</taxon>
        <taxon>Neoteleostei</taxon>
        <taxon>Acanthomorphata</taxon>
        <taxon>Ovalentaria</taxon>
        <taxon>Atherinomorphae</taxon>
        <taxon>Atheriniformes</taxon>
        <taxon>Atherinopsidae</taxon>
        <taxon>Menidiinae</taxon>
        <taxon>Menidia</taxon>
    </lineage>
</organism>
<feature type="region of interest" description="Disordered" evidence="4">
    <location>
        <begin position="690"/>
        <end position="710"/>
    </location>
</feature>
<dbReference type="Proteomes" id="UP000677803">
    <property type="component" value="Unassembled WGS sequence"/>
</dbReference>
<reference evidence="5" key="1">
    <citation type="submission" date="2021-05" db="EMBL/GenBank/DDBJ databases">
        <authorList>
            <person name="Tigano A."/>
        </authorList>
    </citation>
    <scope>NUCLEOTIDE SEQUENCE</scope>
</reference>
<feature type="compositionally biased region" description="Basic and acidic residues" evidence="4">
    <location>
        <begin position="695"/>
        <end position="710"/>
    </location>
</feature>
<feature type="compositionally biased region" description="Basic and acidic residues" evidence="4">
    <location>
        <begin position="605"/>
        <end position="624"/>
    </location>
</feature>
<evidence type="ECO:0000313" key="5">
    <source>
        <dbReference type="EMBL" id="CAG5950485.1"/>
    </source>
</evidence>
<comment type="caution">
    <text evidence="5">The sequence shown here is derived from an EMBL/GenBank/DDBJ whole genome shotgun (WGS) entry which is preliminary data.</text>
</comment>
<feature type="region of interest" description="Disordered" evidence="4">
    <location>
        <begin position="536"/>
        <end position="561"/>
    </location>
</feature>
<dbReference type="GO" id="GO:0008253">
    <property type="term" value="F:5'-nucleotidase activity"/>
    <property type="evidence" value="ECO:0007669"/>
    <property type="project" value="TreeGrafter"/>
</dbReference>
<keyword evidence="3" id="KW-0460">Magnesium</keyword>
<keyword evidence="1" id="KW-0479">Metal-binding</keyword>
<dbReference type="PANTHER" id="PTHR12103:SF38">
    <property type="entry name" value="5'-NUCLEOTIDASE DOMAIN-CONTAINING PROTEIN 1"/>
    <property type="match status" value="1"/>
</dbReference>
<dbReference type="Pfam" id="PF05761">
    <property type="entry name" value="5_nucleotid"/>
    <property type="match status" value="1"/>
</dbReference>
<name>A0A8S4BDB1_9TELE</name>
<sequence>MSLLTLIPLCDTSCVQLIYESFTRYLVEHKGYDKDLLDLTPATWDFCFKGLVVDLEDGNLVKLAEDGTVLRATHGTNDLSTEEIIKHYGPKREWKHFNSLSTSFTRSAKYYFYDNYFDLPGALLCGRVVDMLHKRGNEVNSDFWKDMGDQVDQKGQGDHHGLSHLECQGRLEGQKYPLMFDQRDQGRHLHLGSLGDQHGPLNPLDLEHHYDLEFQEDLLLQDETLSSLLPLGSSWAWCTYHTNITFGSHWTCLTLKSSCTLWTSWAHGTRTTWLTSKSCWARLSFLTCGSWGTGGSSASWYSWFTCFANTWHARGSWLPSRTLWTLGANRSRRTWGSILAWFSWCSYTWRPSVIHLFLACQPYQVPQDIQGYQACRLLVCLAYQMGPLVQMDLMGYQGHQGVPLDQVLLLDPLHRGSQLVQVFLRLIVQQVQVFQAYQVDLYDPLLQLHQVHLSPRGCLGYQVFQGHLGCRAYPFGSGLGFLELLVGPSVLCVQYLFRQEVPLVPLVRVHQEDLEDLGALQQLGSKKTASDELFSRLDSAAHPRDTGDQKDGGGGAGRQNDELPIQQTQQELREEVTTDAYGTGRWGWHRDGQQEENGFSKTPHRQREPDGERGDRERREDRPWDWRPGDIAPIIKYDIRAGRASMQQWLKTKIFYYNLHKMDLRVTSVLLVLLALAQATPHYSPKVAKTPYPVKSHEPAHNKDKLLAKL</sequence>
<feature type="compositionally biased region" description="Basic and acidic residues" evidence="4">
    <location>
        <begin position="536"/>
        <end position="551"/>
    </location>
</feature>
<accession>A0A8S4BDB1</accession>
<dbReference type="AlphaFoldDB" id="A0A8S4BDB1"/>
<keyword evidence="2" id="KW-0378">Hydrolase</keyword>
<dbReference type="InterPro" id="IPR036412">
    <property type="entry name" value="HAD-like_sf"/>
</dbReference>
<evidence type="ECO:0000256" key="2">
    <source>
        <dbReference type="ARBA" id="ARBA00022801"/>
    </source>
</evidence>
<dbReference type="InterPro" id="IPR008380">
    <property type="entry name" value="HAD-SF_hydro_IG_5-nucl"/>
</dbReference>
<dbReference type="PANTHER" id="PTHR12103">
    <property type="entry name" value="5'-NUCLEOTIDASE DOMAIN-CONTAINING"/>
    <property type="match status" value="1"/>
</dbReference>
<keyword evidence="6" id="KW-1185">Reference proteome</keyword>
<dbReference type="SUPFAM" id="SSF56784">
    <property type="entry name" value="HAD-like"/>
    <property type="match status" value="1"/>
</dbReference>
<evidence type="ECO:0000256" key="3">
    <source>
        <dbReference type="ARBA" id="ARBA00022842"/>
    </source>
</evidence>
<dbReference type="EMBL" id="CAJRST010018890">
    <property type="protein sequence ID" value="CAG5950485.1"/>
    <property type="molecule type" value="Genomic_DNA"/>
</dbReference>